<dbReference type="PANTHER" id="PTHR47447:SF17">
    <property type="entry name" value="OS12G0638900 PROTEIN"/>
    <property type="match status" value="1"/>
</dbReference>
<comment type="caution">
    <text evidence="2">The sequence shown here is derived from an EMBL/GenBank/DDBJ whole genome shotgun (WGS) entry which is preliminary data.</text>
</comment>
<organism evidence="2 3">
    <name type="scientific">Effrenium voratum</name>
    <dbReference type="NCBI Taxonomy" id="2562239"/>
    <lineage>
        <taxon>Eukaryota</taxon>
        <taxon>Sar</taxon>
        <taxon>Alveolata</taxon>
        <taxon>Dinophyceae</taxon>
        <taxon>Suessiales</taxon>
        <taxon>Symbiodiniaceae</taxon>
        <taxon>Effrenium</taxon>
    </lineage>
</organism>
<evidence type="ECO:0000256" key="1">
    <source>
        <dbReference type="ARBA" id="ARBA00022737"/>
    </source>
</evidence>
<reference evidence="2" key="1">
    <citation type="submission" date="2023-08" db="EMBL/GenBank/DDBJ databases">
        <authorList>
            <person name="Chen Y."/>
            <person name="Shah S."/>
            <person name="Dougan E. K."/>
            <person name="Thang M."/>
            <person name="Chan C."/>
        </authorList>
    </citation>
    <scope>NUCLEOTIDE SEQUENCE</scope>
</reference>
<dbReference type="PANTHER" id="PTHR47447">
    <property type="entry name" value="OS03G0856100 PROTEIN"/>
    <property type="match status" value="1"/>
</dbReference>
<dbReference type="InterPro" id="IPR011990">
    <property type="entry name" value="TPR-like_helical_dom_sf"/>
</dbReference>
<keyword evidence="3" id="KW-1185">Reference proteome</keyword>
<dbReference type="Proteomes" id="UP001178507">
    <property type="component" value="Unassembled WGS sequence"/>
</dbReference>
<dbReference type="Gene3D" id="1.25.40.10">
    <property type="entry name" value="Tetratricopeptide repeat domain"/>
    <property type="match status" value="3"/>
</dbReference>
<evidence type="ECO:0000313" key="3">
    <source>
        <dbReference type="Proteomes" id="UP001178507"/>
    </source>
</evidence>
<gene>
    <name evidence="2" type="ORF">EVOR1521_LOCUS12787</name>
</gene>
<accession>A0AA36IF12</accession>
<dbReference type="EMBL" id="CAUJNA010001369">
    <property type="protein sequence ID" value="CAJ1386435.1"/>
    <property type="molecule type" value="Genomic_DNA"/>
</dbReference>
<name>A0AA36IF12_9DINO</name>
<keyword evidence="1" id="KW-0677">Repeat</keyword>
<evidence type="ECO:0000313" key="2">
    <source>
        <dbReference type="EMBL" id="CAJ1386435.1"/>
    </source>
</evidence>
<evidence type="ECO:0008006" key="4">
    <source>
        <dbReference type="Google" id="ProtNLM"/>
    </source>
</evidence>
<sequence>MEESRRATRRLRHGSDLRKSWRLLQDLGSHDLRLNAFHFGAFCGAAQRKAAWRGASAALDLLGSRALLADLITGNAALACLERARLWRKALQALRMAQELDSISCNSSISACARGDAWPQCLVLLLAMPTLRFAADVFSYSPALACCKWQMSGNFLEELHLGRAALDPHSATSALSAAGAPPDASADSWRWALQLLERMAEHGLQQNEVSCGAAVGACRWTSEAWASALRLSSAVPSLVATSSVITAGERVGLWPLSLHLACAAGSRRLALDGAMRTAALSGCARTGRWQRSLLLAAQDSPDSDAGIVMWNAALGACEVRHRWRQGLALLEALGAKSLQTDDVTLGTTAGACSKRGQWREALLLSARMVRLDLPAFNALLAAFSRAAAAKSAAALAQRMAPRLAPDEASFESLLLSYEALGQANMARATVAKVRQLLMRELFF</sequence>
<dbReference type="AlphaFoldDB" id="A0AA36IF12"/>
<protein>
    <recommendedName>
        <fullName evidence="4">Pentatricopeptide repeat-containing protein, chloroplastic</fullName>
    </recommendedName>
</protein>
<proteinExistence type="predicted"/>